<evidence type="ECO:0000313" key="4">
    <source>
        <dbReference type="Proteomes" id="UP000180175"/>
    </source>
</evidence>
<proteinExistence type="predicted"/>
<dbReference type="KEGG" id="aia:AWH56_023155"/>
<name>A0A1S2LKK2_9BACI</name>
<protein>
    <submittedName>
        <fullName evidence="2">Uncharacterized protein</fullName>
    </submittedName>
</protein>
<dbReference type="AlphaFoldDB" id="A0A1S2LKK2"/>
<dbReference type="EMBL" id="CP063356">
    <property type="protein sequence ID" value="QOY35542.1"/>
    <property type="molecule type" value="Genomic_DNA"/>
</dbReference>
<accession>A0A1S2LKK2</accession>
<evidence type="ECO:0000313" key="3">
    <source>
        <dbReference type="EMBL" id="QOY35542.1"/>
    </source>
</evidence>
<reference evidence="3" key="4">
    <citation type="submission" date="2020-10" db="EMBL/GenBank/DDBJ databases">
        <authorList>
            <person name="Bassil N.M."/>
            <person name="Lloyd J.R."/>
        </authorList>
    </citation>
    <scope>NUCLEOTIDE SEQUENCE</scope>
    <source>
        <strain evidence="3">NB2006</strain>
    </source>
</reference>
<keyword evidence="4" id="KW-1185">Reference proteome</keyword>
<reference evidence="3 4" key="2">
    <citation type="journal article" date="2017" name="Genome Announc.">
        <title>Draft Genome Sequences of Four Alkaliphilic Bacteria Belonging to the Anaerobacillus Genus.</title>
        <authorList>
            <person name="Bassil N.M."/>
            <person name="Lloyd J.R."/>
        </authorList>
    </citation>
    <scope>NUCLEOTIDE SEQUENCE [LARGE SCALE GENOMIC DNA]</scope>
    <source>
        <strain evidence="3 4">NB2006</strain>
    </source>
</reference>
<keyword evidence="1" id="KW-0812">Transmembrane</keyword>
<feature type="transmembrane region" description="Helical" evidence="1">
    <location>
        <begin position="7"/>
        <end position="27"/>
    </location>
</feature>
<dbReference type="EMBL" id="LQXD01000129">
    <property type="protein sequence ID" value="OIJ12217.1"/>
    <property type="molecule type" value="Genomic_DNA"/>
</dbReference>
<keyword evidence="1" id="KW-0472">Membrane</keyword>
<evidence type="ECO:0000313" key="2">
    <source>
        <dbReference type="EMBL" id="OIJ12217.1"/>
    </source>
</evidence>
<organism evidence="2 4">
    <name type="scientific">Anaerobacillus isosaccharinicus</name>
    <dbReference type="NCBI Taxonomy" id="1532552"/>
    <lineage>
        <taxon>Bacteria</taxon>
        <taxon>Bacillati</taxon>
        <taxon>Bacillota</taxon>
        <taxon>Bacilli</taxon>
        <taxon>Bacillales</taxon>
        <taxon>Bacillaceae</taxon>
        <taxon>Anaerobacillus</taxon>
    </lineage>
</organism>
<dbReference type="RefSeq" id="WP_071317794.1">
    <property type="nucleotide sequence ID" value="NZ_CP063356.2"/>
</dbReference>
<dbReference type="Proteomes" id="UP000180175">
    <property type="component" value="Chromosome"/>
</dbReference>
<reference evidence="3 4" key="3">
    <citation type="journal article" date="2019" name="Int. J. Syst. Evol. Microbiol.">
        <title>Anaerobacillus isosaccharinicus sp. nov., an alkaliphilic bacterium which degrades isosaccharinic acid.</title>
        <authorList>
            <person name="Bassil N.M."/>
            <person name="Lloyd J.R."/>
        </authorList>
    </citation>
    <scope>NUCLEOTIDE SEQUENCE [LARGE SCALE GENOMIC DNA]</scope>
    <source>
        <strain evidence="3 4">NB2006</strain>
    </source>
</reference>
<sequence length="244" mass="28955">MRKKRVTAISIVILALTVVIYFFYILIPKTFPNDELVIKSINQLFPEAKASVVQEIIYLDERHAFVPFISSQNHYGRSFWVFEMYQWKLARVDTRGEPIIWSIKEKDPSTHYILWHMDPRDQLSHIDFYLLRDRGYFISNGVHRYEPKVQMKTSISLQDQSYGVMPFSEEWIEVISTFKILEKGNNQSSWLFPRQQRSYIGWMHFDIHGESNFPERSVNGSSYTKKNINLDFVRILNEGDLESQ</sequence>
<gene>
    <name evidence="3" type="ORF">AWH56_023155</name>
    <name evidence="2" type="ORF">AWH56_14735</name>
</gene>
<keyword evidence="1" id="KW-1133">Transmembrane helix</keyword>
<reference evidence="2 4" key="1">
    <citation type="submission" date="2016-10" db="EMBL/GenBank/DDBJ databases">
        <title>Draft genome sequences of four alkaliphilic bacteria belonging to the Anaerobacillus genus.</title>
        <authorList>
            <person name="Bassil N.M."/>
            <person name="Lloyd J.R."/>
        </authorList>
    </citation>
    <scope>NUCLEOTIDE SEQUENCE [LARGE SCALE GENOMIC DNA]</scope>
    <source>
        <strain evidence="2 4">NB2006</strain>
    </source>
</reference>
<evidence type="ECO:0000256" key="1">
    <source>
        <dbReference type="SAM" id="Phobius"/>
    </source>
</evidence>
<dbReference type="OrthoDB" id="2452975at2"/>